<keyword evidence="1" id="KW-0963">Cytoplasm</keyword>
<dbReference type="SUPFAM" id="SSF53335">
    <property type="entry name" value="S-adenosyl-L-methionine-dependent methyltransferases"/>
    <property type="match status" value="1"/>
</dbReference>
<accession>A0A1E5XM29</accession>
<gene>
    <name evidence="7" type="ORF">VW23_001855</name>
</gene>
<dbReference type="InterPro" id="IPR007848">
    <property type="entry name" value="Small_mtfrase_dom"/>
</dbReference>
<keyword evidence="4" id="KW-0808">Transferase</keyword>
<dbReference type="Proteomes" id="UP000095463">
    <property type="component" value="Unassembled WGS sequence"/>
</dbReference>
<dbReference type="PROSITE" id="PS00092">
    <property type="entry name" value="N6_MTASE"/>
    <property type="match status" value="1"/>
</dbReference>
<dbReference type="EMBL" id="LAJE02000268">
    <property type="protein sequence ID" value="OEO29660.1"/>
    <property type="molecule type" value="Genomic_DNA"/>
</dbReference>
<evidence type="ECO:0000256" key="2">
    <source>
        <dbReference type="ARBA" id="ARBA00022552"/>
    </source>
</evidence>
<evidence type="ECO:0000313" key="8">
    <source>
        <dbReference type="Proteomes" id="UP000095463"/>
    </source>
</evidence>
<dbReference type="PANTHER" id="PTHR47816:SF4">
    <property type="entry name" value="RIBOSOMAL RNA SMALL SUBUNIT METHYLTRANSFERASE C"/>
    <property type="match status" value="1"/>
</dbReference>
<evidence type="ECO:0000259" key="6">
    <source>
        <dbReference type="Pfam" id="PF05175"/>
    </source>
</evidence>
<evidence type="ECO:0000256" key="3">
    <source>
        <dbReference type="ARBA" id="ARBA00022603"/>
    </source>
</evidence>
<dbReference type="GO" id="GO:0032259">
    <property type="term" value="P:methylation"/>
    <property type="evidence" value="ECO:0007669"/>
    <property type="project" value="UniProtKB-KW"/>
</dbReference>
<comment type="caution">
    <text evidence="7">The sequence shown here is derived from an EMBL/GenBank/DDBJ whole genome shotgun (WGS) entry which is preliminary data.</text>
</comment>
<dbReference type="GO" id="GO:0008170">
    <property type="term" value="F:N-methyltransferase activity"/>
    <property type="evidence" value="ECO:0007669"/>
    <property type="project" value="UniProtKB-ARBA"/>
</dbReference>
<keyword evidence="5" id="KW-0949">S-adenosyl-L-methionine</keyword>
<dbReference type="RefSeq" id="WP_069911071.1">
    <property type="nucleotide sequence ID" value="NZ_LAJE02000268.1"/>
</dbReference>
<evidence type="ECO:0000313" key="7">
    <source>
        <dbReference type="EMBL" id="OEO29660.1"/>
    </source>
</evidence>
<sequence>MSQGVLDVITLPFRQGLLAVDEGFLIRGDFSPSLEATFGRSLVAEQTYQPAFERLRQAGIRTTAQLEGRHSLGLCVLTQHKLETFANIARAYSHLSNGGVLVCAGQNSLGAATYEKAVAKLAPLLGSLSKAKCRIFWLARAEEDLDAWSPWLSYATPRPIANTPFVAVPGTFSWDRVDAGSEFLVAHLPPGIAGVVGDLGAGWGFLSWSLLTRYPAIRQLDLFEAEKLALDMARANLAPLGDTRQIRYHWSDVRDGVGRGSYDWIVTNPPFHREGIQDVELGATFLNVAAAALRSGGKLVFVANRHLPYERTLKASFKTVSVLAENGTFKVLLATK</sequence>
<dbReference type="InterPro" id="IPR046977">
    <property type="entry name" value="RsmC/RlmG"/>
</dbReference>
<dbReference type="Gene3D" id="3.40.50.150">
    <property type="entry name" value="Vaccinia Virus protein VP39"/>
    <property type="match status" value="1"/>
</dbReference>
<dbReference type="AlphaFoldDB" id="A0A1E5XM29"/>
<dbReference type="GO" id="GO:0006364">
    <property type="term" value="P:rRNA processing"/>
    <property type="evidence" value="ECO:0007669"/>
    <property type="project" value="UniProtKB-KW"/>
</dbReference>
<evidence type="ECO:0000256" key="1">
    <source>
        <dbReference type="ARBA" id="ARBA00022490"/>
    </source>
</evidence>
<keyword evidence="8" id="KW-1185">Reference proteome</keyword>
<protein>
    <recommendedName>
        <fullName evidence="6">Methyltransferase small domain-containing protein</fullName>
    </recommendedName>
</protein>
<dbReference type="Pfam" id="PF05175">
    <property type="entry name" value="MTS"/>
    <property type="match status" value="1"/>
</dbReference>
<dbReference type="GO" id="GO:0008757">
    <property type="term" value="F:S-adenosylmethionine-dependent methyltransferase activity"/>
    <property type="evidence" value="ECO:0007669"/>
    <property type="project" value="InterPro"/>
</dbReference>
<dbReference type="PANTHER" id="PTHR47816">
    <property type="entry name" value="RIBOSOMAL RNA SMALL SUBUNIT METHYLTRANSFERASE C"/>
    <property type="match status" value="1"/>
</dbReference>
<dbReference type="InterPro" id="IPR002052">
    <property type="entry name" value="DNA_methylase_N6_adenine_CS"/>
</dbReference>
<evidence type="ECO:0000256" key="5">
    <source>
        <dbReference type="ARBA" id="ARBA00022691"/>
    </source>
</evidence>
<dbReference type="InterPro" id="IPR029063">
    <property type="entry name" value="SAM-dependent_MTases_sf"/>
</dbReference>
<organism evidence="7 8">
    <name type="scientific">Devosia insulae DS-56</name>
    <dbReference type="NCBI Taxonomy" id="1116389"/>
    <lineage>
        <taxon>Bacteria</taxon>
        <taxon>Pseudomonadati</taxon>
        <taxon>Pseudomonadota</taxon>
        <taxon>Alphaproteobacteria</taxon>
        <taxon>Hyphomicrobiales</taxon>
        <taxon>Devosiaceae</taxon>
        <taxon>Devosia</taxon>
    </lineage>
</organism>
<keyword evidence="2" id="KW-0698">rRNA processing</keyword>
<dbReference type="CDD" id="cd02440">
    <property type="entry name" value="AdoMet_MTases"/>
    <property type="match status" value="1"/>
</dbReference>
<proteinExistence type="predicted"/>
<keyword evidence="3" id="KW-0489">Methyltransferase</keyword>
<dbReference type="OrthoDB" id="9806213at2"/>
<feature type="domain" description="Methyltransferase small" evidence="6">
    <location>
        <begin position="164"/>
        <end position="332"/>
    </location>
</feature>
<evidence type="ECO:0000256" key="4">
    <source>
        <dbReference type="ARBA" id="ARBA00022679"/>
    </source>
</evidence>
<reference evidence="7 8" key="1">
    <citation type="journal article" date="2015" name="Genome Announc.">
        <title>Genome Assemblies of Three Soil-Associated Devosia species: D. insulae, D. limi, and D. soli.</title>
        <authorList>
            <person name="Hassan Y.I."/>
            <person name="Lepp D."/>
            <person name="Zhou T."/>
        </authorList>
    </citation>
    <scope>NUCLEOTIDE SEQUENCE [LARGE SCALE GENOMIC DNA]</scope>
    <source>
        <strain evidence="7 8">DS-56</strain>
    </source>
</reference>
<dbReference type="GO" id="GO:0003676">
    <property type="term" value="F:nucleic acid binding"/>
    <property type="evidence" value="ECO:0007669"/>
    <property type="project" value="InterPro"/>
</dbReference>
<name>A0A1E5XM29_9HYPH</name>